<dbReference type="CDD" id="cd16012">
    <property type="entry name" value="ALP"/>
    <property type="match status" value="1"/>
</dbReference>
<dbReference type="InterPro" id="IPR018299">
    <property type="entry name" value="Alkaline_phosphatase_AS"/>
</dbReference>
<dbReference type="AlphaFoldDB" id="A0A2T4LVQ3"/>
<evidence type="ECO:0000256" key="9">
    <source>
        <dbReference type="RuleBase" id="RU003946"/>
    </source>
</evidence>
<reference evidence="12 13" key="1">
    <citation type="journal article" date="2016" name="Front. Microbiol.">
        <title>Comprehensive Phylogenetic Analysis of Bovine Non-aureus Staphylococci Species Based on Whole-Genome Sequencing.</title>
        <authorList>
            <person name="Naushad S."/>
            <person name="Barkema H.W."/>
            <person name="Luby C."/>
            <person name="Condas L.A."/>
            <person name="Nobrega D.B."/>
            <person name="Carson D.A."/>
            <person name="De Buck J."/>
        </authorList>
    </citation>
    <scope>NUCLEOTIDE SEQUENCE [LARGE SCALE GENOMIC DNA]</scope>
    <source>
        <strain evidence="12 13">SNUC 3829</strain>
    </source>
</reference>
<gene>
    <name evidence="12" type="ORF">BUY34_01040</name>
</gene>
<feature type="binding site" evidence="8">
    <location>
        <position position="296"/>
    </location>
    <ligand>
        <name>Zn(2+)</name>
        <dbReference type="ChEBI" id="CHEBI:29105"/>
        <label>2</label>
    </ligand>
</feature>
<evidence type="ECO:0000313" key="12">
    <source>
        <dbReference type="EMBL" id="PTF67560.1"/>
    </source>
</evidence>
<evidence type="ECO:0000256" key="11">
    <source>
        <dbReference type="SAM" id="MobiDB-lite"/>
    </source>
</evidence>
<dbReference type="PANTHER" id="PTHR11596">
    <property type="entry name" value="ALKALINE PHOSPHATASE"/>
    <property type="match status" value="1"/>
</dbReference>
<dbReference type="InterPro" id="IPR017850">
    <property type="entry name" value="Alkaline_phosphatase_core_sf"/>
</dbReference>
<dbReference type="GO" id="GO:0046872">
    <property type="term" value="F:metal ion binding"/>
    <property type="evidence" value="ECO:0007669"/>
    <property type="project" value="UniProtKB-KW"/>
</dbReference>
<accession>A0A2T4LVQ3</accession>
<keyword evidence="10" id="KW-0175">Coiled coil</keyword>
<evidence type="ECO:0000256" key="10">
    <source>
        <dbReference type="SAM" id="Coils"/>
    </source>
</evidence>
<dbReference type="RefSeq" id="WP_107385090.1">
    <property type="nucleotide sequence ID" value="NZ_CP126540.1"/>
</dbReference>
<keyword evidence="2" id="KW-0597">Phosphoprotein</keyword>
<dbReference type="PROSITE" id="PS00123">
    <property type="entry name" value="ALKALINE_PHOSPHATASE"/>
    <property type="match status" value="1"/>
</dbReference>
<dbReference type="GO" id="GO:0004035">
    <property type="term" value="F:alkaline phosphatase activity"/>
    <property type="evidence" value="ECO:0007669"/>
    <property type="project" value="TreeGrafter"/>
</dbReference>
<protein>
    <submittedName>
        <fullName evidence="12">Alkaline phosphatase</fullName>
    </submittedName>
</protein>
<comment type="similarity">
    <text evidence="1 9">Belongs to the alkaline phosphatase family.</text>
</comment>
<dbReference type="Gene3D" id="1.10.60.40">
    <property type="match status" value="1"/>
</dbReference>
<evidence type="ECO:0000256" key="6">
    <source>
        <dbReference type="ARBA" id="ARBA00022842"/>
    </source>
</evidence>
<dbReference type="Gene3D" id="3.40.720.10">
    <property type="entry name" value="Alkaline Phosphatase, subunit A"/>
    <property type="match status" value="1"/>
</dbReference>
<evidence type="ECO:0000256" key="2">
    <source>
        <dbReference type="ARBA" id="ARBA00022553"/>
    </source>
</evidence>
<dbReference type="PANTHER" id="PTHR11596:SF5">
    <property type="entry name" value="ALKALINE PHOSPHATASE"/>
    <property type="match status" value="1"/>
</dbReference>
<feature type="binding site" evidence="8">
    <location>
        <position position="334"/>
    </location>
    <ligand>
        <name>Zn(2+)</name>
        <dbReference type="ChEBI" id="CHEBI:29105"/>
        <label>2</label>
    </ligand>
</feature>
<dbReference type="SMART" id="SM00098">
    <property type="entry name" value="alkPPc"/>
    <property type="match status" value="1"/>
</dbReference>
<evidence type="ECO:0000256" key="5">
    <source>
        <dbReference type="ARBA" id="ARBA00022833"/>
    </source>
</evidence>
<feature type="binding site" evidence="8">
    <location>
        <position position="292"/>
    </location>
    <ligand>
        <name>Zn(2+)</name>
        <dbReference type="ChEBI" id="CHEBI:29105"/>
        <label>2</label>
    </ligand>
</feature>
<feature type="region of interest" description="Disordered" evidence="11">
    <location>
        <begin position="427"/>
        <end position="447"/>
    </location>
</feature>
<dbReference type="PRINTS" id="PR00113">
    <property type="entry name" value="ALKPHPHTASE"/>
</dbReference>
<keyword evidence="5 8" id="KW-0862">Zinc</keyword>
<feature type="active site" description="Phosphoserine intermediate" evidence="7">
    <location>
        <position position="113"/>
    </location>
</feature>
<evidence type="ECO:0000256" key="3">
    <source>
        <dbReference type="ARBA" id="ARBA00022723"/>
    </source>
</evidence>
<feature type="coiled-coil region" evidence="10">
    <location>
        <begin position="385"/>
        <end position="422"/>
    </location>
</feature>
<organism evidence="12 13">
    <name type="scientific">Staphylococcus cohnii</name>
    <dbReference type="NCBI Taxonomy" id="29382"/>
    <lineage>
        <taxon>Bacteria</taxon>
        <taxon>Bacillati</taxon>
        <taxon>Bacillota</taxon>
        <taxon>Bacilli</taxon>
        <taxon>Bacillales</taxon>
        <taxon>Staphylococcaceae</taxon>
        <taxon>Staphylococcus</taxon>
        <taxon>Staphylococcus cohnii species complex</taxon>
    </lineage>
</organism>
<comment type="cofactor">
    <cofactor evidence="8">
        <name>Zn(2+)</name>
        <dbReference type="ChEBI" id="CHEBI:29105"/>
    </cofactor>
    <text evidence="8">Binds 2 Zn(2+) ions.</text>
</comment>
<dbReference type="EMBL" id="PYZR01000005">
    <property type="protein sequence ID" value="PTF67560.1"/>
    <property type="molecule type" value="Genomic_DNA"/>
</dbReference>
<dbReference type="InterPro" id="IPR001952">
    <property type="entry name" value="Alkaline_phosphatase"/>
</dbReference>
<proteinExistence type="inferred from homology"/>
<feature type="binding site" evidence="8">
    <location>
        <position position="64"/>
    </location>
    <ligand>
        <name>Zn(2+)</name>
        <dbReference type="ChEBI" id="CHEBI:29105"/>
        <label>2</label>
    </ligand>
</feature>
<sequence>MKILNKLATATIAGTIIAGSSLGSGQGIYAAGKKDETKDANQNSDVAYMGNTKNPKNVIFLVGDGMGPSYNAAYRYFADNPDTKEMDQTAFDKYLIGSQRTNPNDPKENVTDSAAGATAFSSGQKTYNGAIGVDANKNNVKTVLEQAKENGKSTGLVSTAEITDATPAAYASHVDDRDKKNEIAKQFYNDKINGKHKVDVLLGGGAEYFGKDNGNLKNKFKKDGYDVVTNKNELQNSKNKQVLGLFADNDMPLQIDAPDKNPKLVDMTDSAVNKLKQNDKGFFLMVEGASIDKSGHPNDVTGVMSEMSGFEKSFEYAMNYAKDNPDTLVVATADHSTGGMSIAKGKDYVWNPDAIHQMKHSGKYMTEEISKGKNVEKVIKDGYGFEVSQDQIDKIKDEAKKLKDLKKDEKAYESQLQKVQDAVQKPINDKSNTGWTTNGHTGEDVNTYAYGPGSDKFKGNIDNTDNAKNIFDFFQKDVK</sequence>
<feature type="binding site" evidence="8">
    <location>
        <position position="287"/>
    </location>
    <ligand>
        <name>Mg(2+)</name>
        <dbReference type="ChEBI" id="CHEBI:18420"/>
    </ligand>
</feature>
<feature type="binding site" evidence="8">
    <location>
        <position position="64"/>
    </location>
    <ligand>
        <name>Mg(2+)</name>
        <dbReference type="ChEBI" id="CHEBI:18420"/>
    </ligand>
</feature>
<feature type="binding site" evidence="8">
    <location>
        <position position="335"/>
    </location>
    <ligand>
        <name>Zn(2+)</name>
        <dbReference type="ChEBI" id="CHEBI:29105"/>
        <label>2</label>
    </ligand>
</feature>
<evidence type="ECO:0000313" key="13">
    <source>
        <dbReference type="Proteomes" id="UP000241208"/>
    </source>
</evidence>
<comment type="caution">
    <text evidence="12">The sequence shown here is derived from an EMBL/GenBank/DDBJ whole genome shotgun (WGS) entry which is preliminary data.</text>
</comment>
<dbReference type="Proteomes" id="UP000241208">
    <property type="component" value="Unassembled WGS sequence"/>
</dbReference>
<evidence type="ECO:0000256" key="1">
    <source>
        <dbReference type="ARBA" id="ARBA00005984"/>
    </source>
</evidence>
<dbReference type="SUPFAM" id="SSF53649">
    <property type="entry name" value="Alkaline phosphatase-like"/>
    <property type="match status" value="1"/>
</dbReference>
<evidence type="ECO:0000256" key="7">
    <source>
        <dbReference type="PIRSR" id="PIRSR601952-1"/>
    </source>
</evidence>
<keyword evidence="6 8" id="KW-0460">Magnesium</keyword>
<keyword evidence="4" id="KW-0378">Hydrolase</keyword>
<feature type="binding site" evidence="8">
    <location>
        <position position="164"/>
    </location>
    <ligand>
        <name>Mg(2+)</name>
        <dbReference type="ChEBI" id="CHEBI:18420"/>
    </ligand>
</feature>
<feature type="binding site" evidence="8">
    <location>
        <position position="440"/>
    </location>
    <ligand>
        <name>Zn(2+)</name>
        <dbReference type="ChEBI" id="CHEBI:29105"/>
        <label>2</label>
    </ligand>
</feature>
<evidence type="ECO:0000256" key="8">
    <source>
        <dbReference type="PIRSR" id="PIRSR601952-2"/>
    </source>
</evidence>
<evidence type="ECO:0000256" key="4">
    <source>
        <dbReference type="ARBA" id="ARBA00022801"/>
    </source>
</evidence>
<name>A0A2T4LVQ3_9STAP</name>
<comment type="cofactor">
    <cofactor evidence="8">
        <name>Mg(2+)</name>
        <dbReference type="ChEBI" id="CHEBI:18420"/>
    </cofactor>
    <text evidence="8">Binds 1 Mg(2+) ion.</text>
</comment>
<feature type="binding site" evidence="8">
    <location>
        <position position="166"/>
    </location>
    <ligand>
        <name>Mg(2+)</name>
        <dbReference type="ChEBI" id="CHEBI:18420"/>
    </ligand>
</feature>
<keyword evidence="3 8" id="KW-0479">Metal-binding</keyword>
<dbReference type="Pfam" id="PF00245">
    <property type="entry name" value="Alk_phosphatase"/>
    <property type="match status" value="1"/>
</dbReference>
<feature type="compositionally biased region" description="Polar residues" evidence="11">
    <location>
        <begin position="429"/>
        <end position="440"/>
    </location>
</feature>